<dbReference type="InterPro" id="IPR003599">
    <property type="entry name" value="Ig_sub"/>
</dbReference>
<dbReference type="GO" id="GO:0005102">
    <property type="term" value="F:signaling receptor binding"/>
    <property type="evidence" value="ECO:0007669"/>
    <property type="project" value="TreeGrafter"/>
</dbReference>
<keyword evidence="7" id="KW-0812">Transmembrane</keyword>
<dbReference type="SMART" id="SM00409">
    <property type="entry name" value="IG"/>
    <property type="match status" value="1"/>
</dbReference>
<dbReference type="AlphaFoldDB" id="A0A8C4SLQ2"/>
<keyword evidence="3 7" id="KW-0472">Membrane</keyword>
<dbReference type="InterPro" id="IPR013106">
    <property type="entry name" value="Ig_V-set"/>
</dbReference>
<evidence type="ECO:0000256" key="6">
    <source>
        <dbReference type="ARBA" id="ARBA00023319"/>
    </source>
</evidence>
<evidence type="ECO:0000256" key="1">
    <source>
        <dbReference type="ARBA" id="ARBA00004370"/>
    </source>
</evidence>
<dbReference type="GO" id="GO:0050852">
    <property type="term" value="P:T cell receptor signaling pathway"/>
    <property type="evidence" value="ECO:0007669"/>
    <property type="project" value="TreeGrafter"/>
</dbReference>
<feature type="chain" id="PRO_5034274549" evidence="8">
    <location>
        <begin position="24"/>
        <end position="274"/>
    </location>
</feature>
<dbReference type="InterPro" id="IPR050504">
    <property type="entry name" value="IgSF_BTN/MOG"/>
</dbReference>
<feature type="domain" description="Ig-like" evidence="9">
    <location>
        <begin position="24"/>
        <end position="134"/>
    </location>
</feature>
<feature type="transmembrane region" description="Helical" evidence="7">
    <location>
        <begin position="248"/>
        <end position="272"/>
    </location>
</feature>
<dbReference type="PANTHER" id="PTHR24100">
    <property type="entry name" value="BUTYROPHILIN"/>
    <property type="match status" value="1"/>
</dbReference>
<dbReference type="Ensembl" id="ENSECRT00000018720.1">
    <property type="protein sequence ID" value="ENSECRP00000018349.1"/>
    <property type="gene ID" value="ENSECRG00000012268.1"/>
</dbReference>
<proteinExistence type="predicted"/>
<comment type="subcellular location">
    <subcellularLocation>
        <location evidence="1">Membrane</location>
    </subcellularLocation>
</comment>
<name>A0A8C4SLQ2_ERPCA</name>
<evidence type="ECO:0000313" key="11">
    <source>
        <dbReference type="Proteomes" id="UP000694620"/>
    </source>
</evidence>
<keyword evidence="4" id="KW-1015">Disulfide bond</keyword>
<protein>
    <submittedName>
        <fullName evidence="10">CD276 antigen-like</fullName>
    </submittedName>
</protein>
<keyword evidence="2 8" id="KW-0732">Signal</keyword>
<feature type="signal peptide" evidence="8">
    <location>
        <begin position="1"/>
        <end position="23"/>
    </location>
</feature>
<dbReference type="Gene3D" id="2.60.40.10">
    <property type="entry name" value="Immunoglobulins"/>
    <property type="match status" value="2"/>
</dbReference>
<evidence type="ECO:0000256" key="8">
    <source>
        <dbReference type="SAM" id="SignalP"/>
    </source>
</evidence>
<sequence length="274" mass="30489">MYKNLKTGQAIWIVLWILESTSCEFTVTIPKSLQVAELGQDVVMACSFTVNGDLDIKNIIITWQRGEEVVHSFYYGQDQLDTQSHAYTSRTSLYVSNIIKGNASLMLKSVSAADRGDYACCVSTSIGSQKKTFLLVIAALYAEPVMQIKVLPETVSFSFSSEGYPNSTIQWLSGDGLDMTNLTDTSYTQKDNGLLSVKSTLMTKRNLNTSFTFILQNCVLEQKIIRTFSFISDNASSKDYDGSSKNKLVLLVPICFFMSVAALAYFSMRIYIVP</sequence>
<reference evidence="10" key="2">
    <citation type="submission" date="2025-08" db="UniProtKB">
        <authorList>
            <consortium name="Ensembl"/>
        </authorList>
    </citation>
    <scope>IDENTIFICATION</scope>
</reference>
<evidence type="ECO:0000256" key="2">
    <source>
        <dbReference type="ARBA" id="ARBA00022729"/>
    </source>
</evidence>
<keyword evidence="7" id="KW-1133">Transmembrane helix</keyword>
<organism evidence="10 11">
    <name type="scientific">Erpetoichthys calabaricus</name>
    <name type="common">Rope fish</name>
    <name type="synonym">Calamoichthys calabaricus</name>
    <dbReference type="NCBI Taxonomy" id="27687"/>
    <lineage>
        <taxon>Eukaryota</taxon>
        <taxon>Metazoa</taxon>
        <taxon>Chordata</taxon>
        <taxon>Craniata</taxon>
        <taxon>Vertebrata</taxon>
        <taxon>Euteleostomi</taxon>
        <taxon>Actinopterygii</taxon>
        <taxon>Polypteriformes</taxon>
        <taxon>Polypteridae</taxon>
        <taxon>Erpetoichthys</taxon>
    </lineage>
</organism>
<dbReference type="GO" id="GO:0001817">
    <property type="term" value="P:regulation of cytokine production"/>
    <property type="evidence" value="ECO:0007669"/>
    <property type="project" value="TreeGrafter"/>
</dbReference>
<reference evidence="10" key="1">
    <citation type="submission" date="2021-06" db="EMBL/GenBank/DDBJ databases">
        <authorList>
            <consortium name="Wellcome Sanger Institute Data Sharing"/>
        </authorList>
    </citation>
    <scope>NUCLEOTIDE SEQUENCE [LARGE SCALE GENOMIC DNA]</scope>
</reference>
<keyword evidence="5" id="KW-0325">Glycoprotein</keyword>
<evidence type="ECO:0000256" key="4">
    <source>
        <dbReference type="ARBA" id="ARBA00023157"/>
    </source>
</evidence>
<accession>A0A8C4SLQ2</accession>
<evidence type="ECO:0000313" key="10">
    <source>
        <dbReference type="Ensembl" id="ENSECRP00000018349.1"/>
    </source>
</evidence>
<dbReference type="InterPro" id="IPR013783">
    <property type="entry name" value="Ig-like_fold"/>
</dbReference>
<dbReference type="GO" id="GO:0050863">
    <property type="term" value="P:regulation of T cell activation"/>
    <property type="evidence" value="ECO:0007669"/>
    <property type="project" value="UniProtKB-ARBA"/>
</dbReference>
<dbReference type="PROSITE" id="PS50835">
    <property type="entry name" value="IG_LIKE"/>
    <property type="match status" value="1"/>
</dbReference>
<keyword evidence="6" id="KW-0393">Immunoglobulin domain</keyword>
<dbReference type="InterPro" id="IPR036179">
    <property type="entry name" value="Ig-like_dom_sf"/>
</dbReference>
<dbReference type="GeneTree" id="ENSGT00940000154641"/>
<dbReference type="GO" id="GO:0009897">
    <property type="term" value="C:external side of plasma membrane"/>
    <property type="evidence" value="ECO:0007669"/>
    <property type="project" value="TreeGrafter"/>
</dbReference>
<dbReference type="PANTHER" id="PTHR24100:SF145">
    <property type="entry name" value="CD276 ANTIGEN"/>
    <property type="match status" value="1"/>
</dbReference>
<reference evidence="10" key="3">
    <citation type="submission" date="2025-09" db="UniProtKB">
        <authorList>
            <consortium name="Ensembl"/>
        </authorList>
    </citation>
    <scope>IDENTIFICATION</scope>
</reference>
<evidence type="ECO:0000256" key="7">
    <source>
        <dbReference type="SAM" id="Phobius"/>
    </source>
</evidence>
<gene>
    <name evidence="10" type="primary">LOC114664624</name>
</gene>
<evidence type="ECO:0000256" key="3">
    <source>
        <dbReference type="ARBA" id="ARBA00023136"/>
    </source>
</evidence>
<dbReference type="Proteomes" id="UP000694620">
    <property type="component" value="Chromosome 14"/>
</dbReference>
<dbReference type="FunFam" id="2.60.40.10:FF:000142">
    <property type="entry name" value="V-set domain-containing T-cell activation inhibitor 1"/>
    <property type="match status" value="1"/>
</dbReference>
<evidence type="ECO:0000256" key="5">
    <source>
        <dbReference type="ARBA" id="ARBA00023180"/>
    </source>
</evidence>
<dbReference type="GO" id="GO:1903037">
    <property type="term" value="P:regulation of leukocyte cell-cell adhesion"/>
    <property type="evidence" value="ECO:0007669"/>
    <property type="project" value="UniProtKB-ARBA"/>
</dbReference>
<dbReference type="InterPro" id="IPR007110">
    <property type="entry name" value="Ig-like_dom"/>
</dbReference>
<evidence type="ECO:0000259" key="9">
    <source>
        <dbReference type="PROSITE" id="PS50835"/>
    </source>
</evidence>
<keyword evidence="11" id="KW-1185">Reference proteome</keyword>
<dbReference type="SUPFAM" id="SSF48726">
    <property type="entry name" value="Immunoglobulin"/>
    <property type="match status" value="1"/>
</dbReference>
<dbReference type="Pfam" id="PF07686">
    <property type="entry name" value="V-set"/>
    <property type="match status" value="1"/>
</dbReference>